<gene>
    <name evidence="1" type="ORF">AAK873_07100</name>
</gene>
<dbReference type="EMBL" id="JBCLPP010000016">
    <property type="protein sequence ID" value="MEY8245381.1"/>
    <property type="molecule type" value="Genomic_DNA"/>
</dbReference>
<evidence type="ECO:0000313" key="1">
    <source>
        <dbReference type="EMBL" id="MEY8245381.1"/>
    </source>
</evidence>
<sequence>MKCAMYLFLGYLNGATQFAQTCGGGGSSSDLPWGRNPDEDNRRFAYRCMMQAHKMLKPSQQKHGIRR</sequence>
<dbReference type="Proteomes" id="UP001565200">
    <property type="component" value="Unassembled WGS sequence"/>
</dbReference>
<name>A0ABV4CVI4_9BACT</name>
<evidence type="ECO:0008006" key="3">
    <source>
        <dbReference type="Google" id="ProtNLM"/>
    </source>
</evidence>
<accession>A0ABV4CVI4</accession>
<reference evidence="1 2" key="1">
    <citation type="submission" date="2024-03" db="EMBL/GenBank/DDBJ databases">
        <title>Mouse gut bacterial collection (mGBC) of GemPharmatech.</title>
        <authorList>
            <person name="He Y."/>
            <person name="Dong L."/>
            <person name="Wu D."/>
            <person name="Gao X."/>
            <person name="Lin Z."/>
        </authorList>
    </citation>
    <scope>NUCLEOTIDE SEQUENCE [LARGE SCALE GENOMIC DNA]</scope>
    <source>
        <strain evidence="1 2">54-13</strain>
    </source>
</reference>
<keyword evidence="2" id="KW-1185">Reference proteome</keyword>
<comment type="caution">
    <text evidence="1">The sequence shown here is derived from an EMBL/GenBank/DDBJ whole genome shotgun (WGS) entry which is preliminary data.</text>
</comment>
<proteinExistence type="predicted"/>
<organism evidence="1 2">
    <name type="scientific">Heminiphilus faecis</name>
    <dbReference type="NCBI Taxonomy" id="2601703"/>
    <lineage>
        <taxon>Bacteria</taxon>
        <taxon>Pseudomonadati</taxon>
        <taxon>Bacteroidota</taxon>
        <taxon>Bacteroidia</taxon>
        <taxon>Bacteroidales</taxon>
        <taxon>Muribaculaceae</taxon>
        <taxon>Heminiphilus</taxon>
    </lineage>
</organism>
<evidence type="ECO:0000313" key="2">
    <source>
        <dbReference type="Proteomes" id="UP001565200"/>
    </source>
</evidence>
<dbReference type="RefSeq" id="WP_147438798.1">
    <property type="nucleotide sequence ID" value="NZ_JBCLPP010000016.1"/>
</dbReference>
<protein>
    <recommendedName>
        <fullName evidence="3">Secreted protein</fullName>
    </recommendedName>
</protein>